<dbReference type="InterPro" id="IPR052641">
    <property type="entry name" value="AKAP7_isoform_gamma"/>
</dbReference>
<protein>
    <recommendedName>
        <fullName evidence="1">A-kinase anchor protein 7-like phosphoesterase domain-containing protein</fullName>
    </recommendedName>
</protein>
<comment type="caution">
    <text evidence="2">The sequence shown here is derived from an EMBL/GenBank/DDBJ whole genome shotgun (WGS) entry which is preliminary data.</text>
</comment>
<dbReference type="InterPro" id="IPR009097">
    <property type="entry name" value="Cyclic_Pdiesterase"/>
</dbReference>
<keyword evidence="3" id="KW-1185">Reference proteome</keyword>
<dbReference type="PANTHER" id="PTHR15934">
    <property type="entry name" value="RNA 2',3'-CYCLIC PHOSPHODIESTERASE"/>
    <property type="match status" value="1"/>
</dbReference>
<evidence type="ECO:0000313" key="3">
    <source>
        <dbReference type="Proteomes" id="UP000807504"/>
    </source>
</evidence>
<proteinExistence type="predicted"/>
<name>A0A8T0FI33_ARGBR</name>
<dbReference type="PANTHER" id="PTHR15934:SF2">
    <property type="entry name" value="A-KINASE ANCHOR PROTEIN 7-LIKE PHOSPHOESTERASE DOMAIN-CONTAINING PROTEIN"/>
    <property type="match status" value="1"/>
</dbReference>
<dbReference type="SUPFAM" id="SSF55144">
    <property type="entry name" value="LigT-like"/>
    <property type="match status" value="1"/>
</dbReference>
<accession>A0A8T0FI33</accession>
<organism evidence="2 3">
    <name type="scientific">Argiope bruennichi</name>
    <name type="common">Wasp spider</name>
    <name type="synonym">Aranea bruennichi</name>
    <dbReference type="NCBI Taxonomy" id="94029"/>
    <lineage>
        <taxon>Eukaryota</taxon>
        <taxon>Metazoa</taxon>
        <taxon>Ecdysozoa</taxon>
        <taxon>Arthropoda</taxon>
        <taxon>Chelicerata</taxon>
        <taxon>Arachnida</taxon>
        <taxon>Araneae</taxon>
        <taxon>Araneomorphae</taxon>
        <taxon>Entelegynae</taxon>
        <taxon>Araneoidea</taxon>
        <taxon>Araneidae</taxon>
        <taxon>Argiope</taxon>
    </lineage>
</organism>
<reference evidence="2" key="1">
    <citation type="journal article" date="2020" name="bioRxiv">
        <title>Chromosome-level reference genome of the European wasp spider Argiope bruennichi: a resource for studies on range expansion and evolutionary adaptation.</title>
        <authorList>
            <person name="Sheffer M.M."/>
            <person name="Hoppe A."/>
            <person name="Krehenwinkel H."/>
            <person name="Uhl G."/>
            <person name="Kuss A.W."/>
            <person name="Jensen L."/>
            <person name="Jensen C."/>
            <person name="Gillespie R.G."/>
            <person name="Hoff K.J."/>
            <person name="Prost S."/>
        </authorList>
    </citation>
    <scope>NUCLEOTIDE SEQUENCE</scope>
</reference>
<dbReference type="Pfam" id="PF10469">
    <property type="entry name" value="AKAP7_NLS"/>
    <property type="match status" value="1"/>
</dbReference>
<reference evidence="2" key="2">
    <citation type="submission" date="2020-06" db="EMBL/GenBank/DDBJ databases">
        <authorList>
            <person name="Sheffer M."/>
        </authorList>
    </citation>
    <scope>NUCLEOTIDE SEQUENCE</scope>
</reference>
<dbReference type="EMBL" id="JABXBU010000012">
    <property type="protein sequence ID" value="KAF8789868.1"/>
    <property type="molecule type" value="Genomic_DNA"/>
</dbReference>
<dbReference type="Gene3D" id="3.90.1140.10">
    <property type="entry name" value="Cyclic phosphodiesterase"/>
    <property type="match status" value="1"/>
</dbReference>
<evidence type="ECO:0000313" key="2">
    <source>
        <dbReference type="EMBL" id="KAF8789868.1"/>
    </source>
</evidence>
<gene>
    <name evidence="2" type="ORF">HNY73_007777</name>
</gene>
<sequence length="203" mass="23207">MMLKHTKEHELHSRMSITRSDMMCKEPLQLEITGLDSFYNRDSIVIAYKFKSAGDNSTFELVYDVLDVLSRRCLSRMSQKFLQSSVCLENLQNMVLYACIKEDASYHRLCQIAHSVRKHFSSLNVTFVDSRPFVPHLTIGKISIPSGELRDGRSFHPVSYEAFKNQYIGFHTISGIQLVSSSIPRDQTGYYGGETLIFSFGSR</sequence>
<dbReference type="GO" id="GO:0010738">
    <property type="term" value="P:regulation of protein kinase A signaling"/>
    <property type="evidence" value="ECO:0007669"/>
    <property type="project" value="TreeGrafter"/>
</dbReference>
<dbReference type="InterPro" id="IPR019510">
    <property type="entry name" value="AKAP7-like_phosphoesterase"/>
</dbReference>
<dbReference type="GO" id="GO:0034237">
    <property type="term" value="F:protein kinase A regulatory subunit binding"/>
    <property type="evidence" value="ECO:0007669"/>
    <property type="project" value="TreeGrafter"/>
</dbReference>
<evidence type="ECO:0000259" key="1">
    <source>
        <dbReference type="Pfam" id="PF10469"/>
    </source>
</evidence>
<dbReference type="GO" id="GO:0005829">
    <property type="term" value="C:cytosol"/>
    <property type="evidence" value="ECO:0007669"/>
    <property type="project" value="TreeGrafter"/>
</dbReference>
<dbReference type="Proteomes" id="UP000807504">
    <property type="component" value="Unassembled WGS sequence"/>
</dbReference>
<dbReference type="AlphaFoldDB" id="A0A8T0FI33"/>
<feature type="domain" description="A-kinase anchor protein 7-like phosphoesterase" evidence="1">
    <location>
        <begin position="27"/>
        <end position="192"/>
    </location>
</feature>